<feature type="transmembrane region" description="Helical" evidence="2">
    <location>
        <begin position="469"/>
        <end position="491"/>
    </location>
</feature>
<keyword evidence="4" id="KW-1185">Reference proteome</keyword>
<evidence type="ECO:0000256" key="2">
    <source>
        <dbReference type="SAM" id="Phobius"/>
    </source>
</evidence>
<dbReference type="EMBL" id="JACAZF010000014">
    <property type="protein sequence ID" value="KAF7290744.1"/>
    <property type="molecule type" value="Genomic_DNA"/>
</dbReference>
<dbReference type="GeneID" id="59352122"/>
<dbReference type="AlphaFoldDB" id="A0A8H6VR69"/>
<dbReference type="Proteomes" id="UP000636479">
    <property type="component" value="Unassembled WGS sequence"/>
</dbReference>
<dbReference type="RefSeq" id="XP_037214104.1">
    <property type="nucleotide sequence ID" value="XM_037369606.1"/>
</dbReference>
<organism evidence="3 4">
    <name type="scientific">Mycena indigotica</name>
    <dbReference type="NCBI Taxonomy" id="2126181"/>
    <lineage>
        <taxon>Eukaryota</taxon>
        <taxon>Fungi</taxon>
        <taxon>Dikarya</taxon>
        <taxon>Basidiomycota</taxon>
        <taxon>Agaricomycotina</taxon>
        <taxon>Agaricomycetes</taxon>
        <taxon>Agaricomycetidae</taxon>
        <taxon>Agaricales</taxon>
        <taxon>Marasmiineae</taxon>
        <taxon>Mycenaceae</taxon>
        <taxon>Mycena</taxon>
    </lineage>
</organism>
<sequence>MLLSAVPIALRELFTALKNLIWFIVRNLHIRVYKPLVAVFRPTRRSSRGSSDSSLLPFFPSTEPQWTRAMTEVMVDDELKSEVAQAREDDEQNPQAGVPDVETLSSATPSHRPSLSSIPGFFPTTPQLFRRYYRGQKVTKVPTQYTLPPGPHKSKRKTPHGWIAKAHPEGALYYIQDEKRIFTDAHLHIDAIFAIATRFLRLVDRLAPPNADIVLDFRPAKLEEPYNPEGYTCGYYFVDHEERTVFWDCAFDSKHFYRSKEVYNVTSASHIQFELTAQYWQHCELFPSSIALTSGHIRDLQDVLNHQIGDLLTSPTSTVPFSVDHLLKVLTVVNNMSDFVGNRSDGSMCILARFMWLFELEKFYNFCGEPNARLDSTHSVYKGSQKPSWLIKTASILLFNAPMRHLQAFEQIFKDELLHRAPWDQRVDTLITQYQELILFATVLLNANIAFLAIPIVDNGDHSRKRSVAQIAIYISVIASLGSVIVGLILARLLRDRRDSSFYSAATNLHHHYKSRFGLEPLSILYSLPFALLLWGAFTFLIAFLTMCFASSDAPTQAIVAAVASFMVLGILWCFDQGRQRRFAVEILAQRSRVSGWIRRLTGTPSQNDEMWSYHL</sequence>
<name>A0A8H6VR69_9AGAR</name>
<feature type="transmembrane region" description="Helical" evidence="2">
    <location>
        <begin position="437"/>
        <end position="457"/>
    </location>
</feature>
<dbReference type="OrthoDB" id="2657661at2759"/>
<keyword evidence="2" id="KW-0812">Transmembrane</keyword>
<comment type="caution">
    <text evidence="3">The sequence shown here is derived from an EMBL/GenBank/DDBJ whole genome shotgun (WGS) entry which is preliminary data.</text>
</comment>
<keyword evidence="2" id="KW-0472">Membrane</keyword>
<keyword evidence="2" id="KW-1133">Transmembrane helix</keyword>
<accession>A0A8H6VR69</accession>
<feature type="region of interest" description="Disordered" evidence="1">
    <location>
        <begin position="85"/>
        <end position="119"/>
    </location>
</feature>
<feature type="compositionally biased region" description="Polar residues" evidence="1">
    <location>
        <begin position="103"/>
        <end position="117"/>
    </location>
</feature>
<feature type="transmembrane region" description="Helical" evidence="2">
    <location>
        <begin position="524"/>
        <end position="552"/>
    </location>
</feature>
<evidence type="ECO:0008006" key="5">
    <source>
        <dbReference type="Google" id="ProtNLM"/>
    </source>
</evidence>
<protein>
    <recommendedName>
        <fullName evidence="5">WW domain-containing protein</fullName>
    </recommendedName>
</protein>
<gene>
    <name evidence="3" type="ORF">MIND_01315100</name>
</gene>
<evidence type="ECO:0000256" key="1">
    <source>
        <dbReference type="SAM" id="MobiDB-lite"/>
    </source>
</evidence>
<evidence type="ECO:0000313" key="3">
    <source>
        <dbReference type="EMBL" id="KAF7290744.1"/>
    </source>
</evidence>
<reference evidence="3" key="1">
    <citation type="submission" date="2020-05" db="EMBL/GenBank/DDBJ databases">
        <title>Mycena genomes resolve the evolution of fungal bioluminescence.</title>
        <authorList>
            <person name="Tsai I.J."/>
        </authorList>
    </citation>
    <scope>NUCLEOTIDE SEQUENCE</scope>
    <source>
        <strain evidence="3">171206Taipei</strain>
    </source>
</reference>
<feature type="transmembrane region" description="Helical" evidence="2">
    <location>
        <begin position="558"/>
        <end position="575"/>
    </location>
</feature>
<proteinExistence type="predicted"/>
<evidence type="ECO:0000313" key="4">
    <source>
        <dbReference type="Proteomes" id="UP000636479"/>
    </source>
</evidence>